<evidence type="ECO:0000256" key="4">
    <source>
        <dbReference type="ARBA" id="ARBA00022729"/>
    </source>
</evidence>
<evidence type="ECO:0000256" key="2">
    <source>
        <dbReference type="ARBA" id="ARBA00007886"/>
    </source>
</evidence>
<evidence type="ECO:0000256" key="5">
    <source>
        <dbReference type="ARBA" id="ARBA00023136"/>
    </source>
</evidence>
<keyword evidence="11" id="KW-1185">Reference proteome</keyword>
<dbReference type="PROSITE" id="PS51257">
    <property type="entry name" value="PROKAR_LIPOPROTEIN"/>
    <property type="match status" value="1"/>
</dbReference>
<dbReference type="OrthoDB" id="2694406at2"/>
<comment type="subcellular location">
    <subcellularLocation>
        <location evidence="1">Membrane</location>
        <topology evidence="1">Lipid-anchor</topology>
    </subcellularLocation>
</comment>
<evidence type="ECO:0000313" key="11">
    <source>
        <dbReference type="Proteomes" id="UP000272528"/>
    </source>
</evidence>
<evidence type="ECO:0000256" key="6">
    <source>
        <dbReference type="ARBA" id="ARBA00023139"/>
    </source>
</evidence>
<keyword evidence="7" id="KW-0449">Lipoprotein</keyword>
<accession>A0A3S9A6X6</accession>
<dbReference type="PANTHER" id="PTHR35789:SF1">
    <property type="entry name" value="SPORE GERMINATION PROTEIN B3"/>
    <property type="match status" value="1"/>
</dbReference>
<dbReference type="Proteomes" id="UP000272528">
    <property type="component" value="Chromosome"/>
</dbReference>
<protein>
    <submittedName>
        <fullName evidence="10">Ger(X)C family spore germination protein</fullName>
    </submittedName>
</protein>
<feature type="domain" description="Spore germination GerAC-like C-terminal" evidence="8">
    <location>
        <begin position="203"/>
        <end position="374"/>
    </location>
</feature>
<dbReference type="Pfam" id="PF25198">
    <property type="entry name" value="Spore_GerAC_N"/>
    <property type="match status" value="1"/>
</dbReference>
<name>A0A3S9A6X6_9BACL</name>
<dbReference type="KEGG" id="palb:EJC50_18810"/>
<organism evidence="10 11">
    <name type="scientific">Paenibacillus albus</name>
    <dbReference type="NCBI Taxonomy" id="2495582"/>
    <lineage>
        <taxon>Bacteria</taxon>
        <taxon>Bacillati</taxon>
        <taxon>Bacillota</taxon>
        <taxon>Bacilli</taxon>
        <taxon>Bacillales</taxon>
        <taxon>Paenibacillaceae</taxon>
        <taxon>Paenibacillus</taxon>
    </lineage>
</organism>
<dbReference type="InterPro" id="IPR038501">
    <property type="entry name" value="Spore_GerAC_C_sf"/>
</dbReference>
<reference evidence="11" key="1">
    <citation type="submission" date="2018-12" db="EMBL/GenBank/DDBJ databases">
        <title>Genome sequence of Peanibacillus sp.</title>
        <authorList>
            <person name="Subramani G."/>
            <person name="Srinivasan S."/>
            <person name="Kim M.K."/>
        </authorList>
    </citation>
    <scope>NUCLEOTIDE SEQUENCE [LARGE SCALE GENOMIC DNA]</scope>
    <source>
        <strain evidence="11">18JY67-1</strain>
    </source>
</reference>
<dbReference type="InterPro" id="IPR046953">
    <property type="entry name" value="Spore_GerAC-like_C"/>
</dbReference>
<dbReference type="InterPro" id="IPR008844">
    <property type="entry name" value="Spore_GerAC-like"/>
</dbReference>
<dbReference type="GO" id="GO:0016020">
    <property type="term" value="C:membrane"/>
    <property type="evidence" value="ECO:0007669"/>
    <property type="project" value="UniProtKB-SubCell"/>
</dbReference>
<evidence type="ECO:0000259" key="8">
    <source>
        <dbReference type="Pfam" id="PF05504"/>
    </source>
</evidence>
<dbReference type="GO" id="GO:0009847">
    <property type="term" value="P:spore germination"/>
    <property type="evidence" value="ECO:0007669"/>
    <property type="project" value="InterPro"/>
</dbReference>
<dbReference type="Gene3D" id="3.30.300.210">
    <property type="entry name" value="Nutrient germinant receptor protein C, domain 3"/>
    <property type="match status" value="1"/>
</dbReference>
<evidence type="ECO:0000256" key="1">
    <source>
        <dbReference type="ARBA" id="ARBA00004635"/>
    </source>
</evidence>
<dbReference type="InterPro" id="IPR057336">
    <property type="entry name" value="GerAC_N"/>
</dbReference>
<evidence type="ECO:0000256" key="7">
    <source>
        <dbReference type="ARBA" id="ARBA00023288"/>
    </source>
</evidence>
<keyword evidence="5" id="KW-0472">Membrane</keyword>
<dbReference type="AlphaFoldDB" id="A0A3S9A6X6"/>
<comment type="similarity">
    <text evidence="2">Belongs to the GerABKC lipoprotein family.</text>
</comment>
<keyword evidence="3" id="KW-0309">Germination</keyword>
<dbReference type="PANTHER" id="PTHR35789">
    <property type="entry name" value="SPORE GERMINATION PROTEIN B3"/>
    <property type="match status" value="1"/>
</dbReference>
<feature type="domain" description="Spore germination protein N-terminal" evidence="9">
    <location>
        <begin position="26"/>
        <end position="192"/>
    </location>
</feature>
<evidence type="ECO:0000313" key="10">
    <source>
        <dbReference type="EMBL" id="AZN41495.1"/>
    </source>
</evidence>
<keyword evidence="6" id="KW-0564">Palmitate</keyword>
<dbReference type="Pfam" id="PF05504">
    <property type="entry name" value="Spore_GerAC"/>
    <property type="match status" value="1"/>
</dbReference>
<gene>
    <name evidence="10" type="ORF">EJC50_18810</name>
</gene>
<sequence>MADLSRVKRTVLLLVTISLLLTSCKDRLDLENVTLVLMEGIDIDKDNNLLIYMSSPVFSKEAKKKNEETVVKAMSPRDARGYFEAKVSALVSTGKLQNLLVSKKLMQHPYWYKLLDVLFRDAKVRANARIIMVDGDVKDVMFFEPENKRRLPLHIAKLLDTAHERNLVEVTTLFTMQRLLYEKGVTPYLTELRREPKEIRLLGTAMLDNNGKYVTSLSLVENELLQILQDEKYQDLTLTVILPEKEKPDTIFHMGTMSFYIKKVNRKIKSSYKDGKFQFDFDLGLPIQITERLFDYNVQDEPQKLEKMINEQLTEEFKKLVSKLQKNKVDPIGLGLYARAFQYHNWKKVQNNWPEAFAEAKITVHVHTKIKDYGEIK</sequence>
<evidence type="ECO:0000256" key="3">
    <source>
        <dbReference type="ARBA" id="ARBA00022544"/>
    </source>
</evidence>
<dbReference type="EMBL" id="CP034437">
    <property type="protein sequence ID" value="AZN41495.1"/>
    <property type="molecule type" value="Genomic_DNA"/>
</dbReference>
<evidence type="ECO:0000259" key="9">
    <source>
        <dbReference type="Pfam" id="PF25198"/>
    </source>
</evidence>
<keyword evidence="4" id="KW-0732">Signal</keyword>
<dbReference type="NCBIfam" id="TIGR02887">
    <property type="entry name" value="spore_ger_x_C"/>
    <property type="match status" value="1"/>
</dbReference>
<proteinExistence type="inferred from homology"/>